<feature type="transmembrane region" description="Helical" evidence="5">
    <location>
        <begin position="22"/>
        <end position="42"/>
    </location>
</feature>
<keyword evidence="3 5" id="KW-1133">Transmembrane helix</keyword>
<dbReference type="PANTHER" id="PTHR11453:SF127">
    <property type="entry name" value="SOLUTE CARRIER FAMILY 4 MEMBER 11"/>
    <property type="match status" value="1"/>
</dbReference>
<evidence type="ECO:0000313" key="7">
    <source>
        <dbReference type="EMBL" id="KAH9366081.1"/>
    </source>
</evidence>
<dbReference type="Pfam" id="PF00955">
    <property type="entry name" value="HCO3_cotransp"/>
    <property type="match status" value="1"/>
</dbReference>
<comment type="subcellular location">
    <subcellularLocation>
        <location evidence="1">Membrane</location>
        <topology evidence="1">Multi-pass membrane protein</topology>
    </subcellularLocation>
</comment>
<gene>
    <name evidence="7" type="ORF">HPB48_011202</name>
</gene>
<feature type="transmembrane region" description="Helical" evidence="5">
    <location>
        <begin position="341"/>
        <end position="363"/>
    </location>
</feature>
<dbReference type="PRINTS" id="PR01231">
    <property type="entry name" value="HCO3TRNSPORT"/>
</dbReference>
<dbReference type="GO" id="GO:0005452">
    <property type="term" value="F:solute:inorganic anion antiporter activity"/>
    <property type="evidence" value="ECO:0007669"/>
    <property type="project" value="InterPro"/>
</dbReference>
<sequence>MWSIFYLAVIHDICEDFGFDFMAMYACVGLFNSLFLFLYVIFDVSKIMKWCTRSTEEIFSLFITVAFSVDAGRDVYKEFRLHYMAPECTDPSIVVAGSIPSTYNLSSNASTALTDAALGFAPCQRDSSLLFLLLMVGTVWLGVSLYNFNKTPYLQAYLRDLLADYALPVAVVVLSFVGSFVFSDVPAEQFQFVDDFSLNRARVELLPVYGILGALGLGFALSLLFFMDQNISAAMVNNPSNKLHKGTAYHLDLLVVGLLNAGLSLFGLPWMHGVLPHSPLHARSLADLEERVDQGHVQEVVVRSRETRLTGILSHVLIGLSLLMLPYPLSYIPTAVLDGLFLYMAVTSLIGNQMFERITLLFMEQAAYPPNHYIRRCPQRKIHTFTACQLVQLAVLCFFGFAPWPYVQMVFPVIILLLLPISSAVGIMVSEIQGQRCISCLSNALVGRREVGEFKQAHSHRRHIAVVGVRRQGCGCPHIQDAGRVQDYGLGETTKDDTAADWVLKSRPAMASFLRLTTSKQLPGGGDSSSSSPSMMLVEPACLLNSLRLLEVTASYACTEANCGITSRYGLK</sequence>
<dbReference type="InterPro" id="IPR003020">
    <property type="entry name" value="HCO3_transpt_euk"/>
</dbReference>
<evidence type="ECO:0000313" key="8">
    <source>
        <dbReference type="Proteomes" id="UP000821853"/>
    </source>
</evidence>
<reference evidence="7 8" key="1">
    <citation type="journal article" date="2020" name="Cell">
        <title>Large-Scale Comparative Analyses of Tick Genomes Elucidate Their Genetic Diversity and Vector Capacities.</title>
        <authorList>
            <consortium name="Tick Genome and Microbiome Consortium (TIGMIC)"/>
            <person name="Jia N."/>
            <person name="Wang J."/>
            <person name="Shi W."/>
            <person name="Du L."/>
            <person name="Sun Y."/>
            <person name="Zhan W."/>
            <person name="Jiang J.F."/>
            <person name="Wang Q."/>
            <person name="Zhang B."/>
            <person name="Ji P."/>
            <person name="Bell-Sakyi L."/>
            <person name="Cui X.M."/>
            <person name="Yuan T.T."/>
            <person name="Jiang B.G."/>
            <person name="Yang W.F."/>
            <person name="Lam T.T."/>
            <person name="Chang Q.C."/>
            <person name="Ding S.J."/>
            <person name="Wang X.J."/>
            <person name="Zhu J.G."/>
            <person name="Ruan X.D."/>
            <person name="Zhao L."/>
            <person name="Wei J.T."/>
            <person name="Ye R.Z."/>
            <person name="Que T.C."/>
            <person name="Du C.H."/>
            <person name="Zhou Y.H."/>
            <person name="Cheng J.X."/>
            <person name="Dai P.F."/>
            <person name="Guo W.B."/>
            <person name="Han X.H."/>
            <person name="Huang E.J."/>
            <person name="Li L.F."/>
            <person name="Wei W."/>
            <person name="Gao Y.C."/>
            <person name="Liu J.Z."/>
            <person name="Shao H.Z."/>
            <person name="Wang X."/>
            <person name="Wang C.C."/>
            <person name="Yang T.C."/>
            <person name="Huo Q.B."/>
            <person name="Li W."/>
            <person name="Chen H.Y."/>
            <person name="Chen S.E."/>
            <person name="Zhou L.G."/>
            <person name="Ni X.B."/>
            <person name="Tian J.H."/>
            <person name="Sheng Y."/>
            <person name="Liu T."/>
            <person name="Pan Y.S."/>
            <person name="Xia L.Y."/>
            <person name="Li J."/>
            <person name="Zhao F."/>
            <person name="Cao W.C."/>
        </authorList>
    </citation>
    <scope>NUCLEOTIDE SEQUENCE [LARGE SCALE GENOMIC DNA]</scope>
    <source>
        <strain evidence="7">HaeL-2018</strain>
    </source>
</reference>
<dbReference type="EMBL" id="JABSTR010000004">
    <property type="protein sequence ID" value="KAH9366081.1"/>
    <property type="molecule type" value="Genomic_DNA"/>
</dbReference>
<feature type="transmembrane region" description="Helical" evidence="5">
    <location>
        <begin position="166"/>
        <end position="185"/>
    </location>
</feature>
<evidence type="ECO:0000256" key="3">
    <source>
        <dbReference type="ARBA" id="ARBA00022989"/>
    </source>
</evidence>
<dbReference type="Proteomes" id="UP000821853">
    <property type="component" value="Chromosome 2"/>
</dbReference>
<feature type="transmembrane region" description="Helical" evidence="5">
    <location>
        <begin position="129"/>
        <end position="146"/>
    </location>
</feature>
<keyword evidence="8" id="KW-1185">Reference proteome</keyword>
<dbReference type="PANTHER" id="PTHR11453">
    <property type="entry name" value="ANION EXCHANGE PROTEIN"/>
    <property type="match status" value="1"/>
</dbReference>
<evidence type="ECO:0000256" key="2">
    <source>
        <dbReference type="ARBA" id="ARBA00022692"/>
    </source>
</evidence>
<dbReference type="InterPro" id="IPR011531">
    <property type="entry name" value="HCO3_transpt-like_TM_dom"/>
</dbReference>
<comment type="caution">
    <text evidence="7">The sequence shown here is derived from an EMBL/GenBank/DDBJ whole genome shotgun (WGS) entry which is preliminary data.</text>
</comment>
<keyword evidence="2 5" id="KW-0812">Transmembrane</keyword>
<feature type="transmembrane region" description="Helical" evidence="5">
    <location>
        <begin position="247"/>
        <end position="268"/>
    </location>
</feature>
<organism evidence="7 8">
    <name type="scientific">Haemaphysalis longicornis</name>
    <name type="common">Bush tick</name>
    <dbReference type="NCBI Taxonomy" id="44386"/>
    <lineage>
        <taxon>Eukaryota</taxon>
        <taxon>Metazoa</taxon>
        <taxon>Ecdysozoa</taxon>
        <taxon>Arthropoda</taxon>
        <taxon>Chelicerata</taxon>
        <taxon>Arachnida</taxon>
        <taxon>Acari</taxon>
        <taxon>Parasitiformes</taxon>
        <taxon>Ixodida</taxon>
        <taxon>Ixodoidea</taxon>
        <taxon>Ixodidae</taxon>
        <taxon>Haemaphysalinae</taxon>
        <taxon>Haemaphysalis</taxon>
    </lineage>
</organism>
<dbReference type="VEuPathDB" id="VectorBase:HLOH_043495"/>
<dbReference type="GO" id="GO:0016323">
    <property type="term" value="C:basolateral plasma membrane"/>
    <property type="evidence" value="ECO:0007669"/>
    <property type="project" value="TreeGrafter"/>
</dbReference>
<dbReference type="AlphaFoldDB" id="A0A9J6FUY0"/>
<evidence type="ECO:0000256" key="5">
    <source>
        <dbReference type="SAM" id="Phobius"/>
    </source>
</evidence>
<feature type="transmembrane region" description="Helical" evidence="5">
    <location>
        <begin position="410"/>
        <end position="429"/>
    </location>
</feature>
<proteinExistence type="predicted"/>
<name>A0A9J6FUY0_HAELO</name>
<evidence type="ECO:0000259" key="6">
    <source>
        <dbReference type="Pfam" id="PF00955"/>
    </source>
</evidence>
<accession>A0A9J6FUY0</accession>
<feature type="transmembrane region" description="Helical" evidence="5">
    <location>
        <begin position="206"/>
        <end position="227"/>
    </location>
</feature>
<dbReference type="GO" id="GO:0050801">
    <property type="term" value="P:monoatomic ion homeostasis"/>
    <property type="evidence" value="ECO:0007669"/>
    <property type="project" value="TreeGrafter"/>
</dbReference>
<evidence type="ECO:0000256" key="4">
    <source>
        <dbReference type="ARBA" id="ARBA00023136"/>
    </source>
</evidence>
<dbReference type="OrthoDB" id="1735926at2759"/>
<keyword evidence="4 5" id="KW-0472">Membrane</keyword>
<feature type="domain" description="Bicarbonate transporter-like transmembrane" evidence="6">
    <location>
        <begin position="6"/>
        <end position="430"/>
    </location>
</feature>
<evidence type="ECO:0000256" key="1">
    <source>
        <dbReference type="ARBA" id="ARBA00004141"/>
    </source>
</evidence>
<feature type="transmembrane region" description="Helical" evidence="5">
    <location>
        <begin position="384"/>
        <end position="404"/>
    </location>
</feature>
<dbReference type="GO" id="GO:0006820">
    <property type="term" value="P:monoatomic anion transport"/>
    <property type="evidence" value="ECO:0007669"/>
    <property type="project" value="InterPro"/>
</dbReference>
<feature type="transmembrane region" description="Helical" evidence="5">
    <location>
        <begin position="312"/>
        <end position="329"/>
    </location>
</feature>
<protein>
    <recommendedName>
        <fullName evidence="6">Bicarbonate transporter-like transmembrane domain-containing protein</fullName>
    </recommendedName>
</protein>